<dbReference type="InterPro" id="IPR000014">
    <property type="entry name" value="PAS"/>
</dbReference>
<evidence type="ECO:0000259" key="8">
    <source>
        <dbReference type="PROSITE" id="PS50109"/>
    </source>
</evidence>
<dbReference type="FunFam" id="3.30.565.10:FF:000006">
    <property type="entry name" value="Sensor histidine kinase WalK"/>
    <property type="match status" value="1"/>
</dbReference>
<organism evidence="11 12">
    <name type="scientific">Chryseobacterium taihuense</name>
    <dbReference type="NCBI Taxonomy" id="1141221"/>
    <lineage>
        <taxon>Bacteria</taxon>
        <taxon>Pseudomonadati</taxon>
        <taxon>Bacteroidota</taxon>
        <taxon>Flavobacteriia</taxon>
        <taxon>Flavobacteriales</taxon>
        <taxon>Weeksellaceae</taxon>
        <taxon>Chryseobacterium group</taxon>
        <taxon>Chryseobacterium</taxon>
    </lineage>
</organism>
<dbReference type="Proteomes" id="UP000290013">
    <property type="component" value="Chromosome"/>
</dbReference>
<dbReference type="SMART" id="SM00091">
    <property type="entry name" value="PAS"/>
    <property type="match status" value="3"/>
</dbReference>
<dbReference type="PANTHER" id="PTHR45453:SF1">
    <property type="entry name" value="PHOSPHATE REGULON SENSOR PROTEIN PHOR"/>
    <property type="match status" value="1"/>
</dbReference>
<evidence type="ECO:0000256" key="3">
    <source>
        <dbReference type="ARBA" id="ARBA00022553"/>
    </source>
</evidence>
<dbReference type="SMART" id="SM00086">
    <property type="entry name" value="PAC"/>
    <property type="match status" value="2"/>
</dbReference>
<evidence type="ECO:0000313" key="12">
    <source>
        <dbReference type="Proteomes" id="UP000290013"/>
    </source>
</evidence>
<dbReference type="SUPFAM" id="SSF47384">
    <property type="entry name" value="Homodimeric domain of signal transducing histidine kinase"/>
    <property type="match status" value="1"/>
</dbReference>
<comment type="catalytic activity">
    <reaction evidence="1">
        <text>ATP + protein L-histidine = ADP + protein N-phospho-L-histidine.</text>
        <dbReference type="EC" id="2.7.13.3"/>
    </reaction>
</comment>
<reference evidence="11 12" key="1">
    <citation type="submission" date="2019-02" db="EMBL/GenBank/DDBJ databases">
        <authorList>
            <consortium name="Pathogen Informatics"/>
        </authorList>
    </citation>
    <scope>NUCLEOTIDE SEQUENCE [LARGE SCALE GENOMIC DNA]</scope>
    <source>
        <strain evidence="11 12">3012STDY6944375</strain>
    </source>
</reference>
<dbReference type="InterPro" id="IPR003661">
    <property type="entry name" value="HisK_dim/P_dom"/>
</dbReference>
<dbReference type="InterPro" id="IPR001610">
    <property type="entry name" value="PAC"/>
</dbReference>
<keyword evidence="7" id="KW-0472">Membrane</keyword>
<dbReference type="InterPro" id="IPR013656">
    <property type="entry name" value="PAS_4"/>
</dbReference>
<evidence type="ECO:0000313" key="11">
    <source>
        <dbReference type="EMBL" id="VFB02347.1"/>
    </source>
</evidence>
<evidence type="ECO:0000256" key="6">
    <source>
        <dbReference type="ARBA" id="ARBA00023012"/>
    </source>
</evidence>
<dbReference type="GO" id="GO:0016036">
    <property type="term" value="P:cellular response to phosphate starvation"/>
    <property type="evidence" value="ECO:0007669"/>
    <property type="project" value="TreeGrafter"/>
</dbReference>
<dbReference type="CDD" id="cd00082">
    <property type="entry name" value="HisKA"/>
    <property type="match status" value="1"/>
</dbReference>
<evidence type="ECO:0000256" key="4">
    <source>
        <dbReference type="ARBA" id="ARBA00022679"/>
    </source>
</evidence>
<dbReference type="Pfam" id="PF02518">
    <property type="entry name" value="HATPase_c"/>
    <property type="match status" value="1"/>
</dbReference>
<dbReference type="CDD" id="cd00130">
    <property type="entry name" value="PAS"/>
    <property type="match status" value="1"/>
</dbReference>
<dbReference type="SMART" id="SM00387">
    <property type="entry name" value="HATPase_c"/>
    <property type="match status" value="1"/>
</dbReference>
<feature type="domain" description="PAS" evidence="9">
    <location>
        <begin position="322"/>
        <end position="393"/>
    </location>
</feature>
<dbReference type="GO" id="GO:0000155">
    <property type="term" value="F:phosphorelay sensor kinase activity"/>
    <property type="evidence" value="ECO:0007669"/>
    <property type="project" value="InterPro"/>
</dbReference>
<dbReference type="InterPro" id="IPR003594">
    <property type="entry name" value="HATPase_dom"/>
</dbReference>
<dbReference type="EMBL" id="LR215974">
    <property type="protein sequence ID" value="VFB02347.1"/>
    <property type="molecule type" value="Genomic_DNA"/>
</dbReference>
<sequence>MTIMVLLHIFVKFMISEENPFSNSFSADLIIQALTSSSAPTAIYSGENMVIRFVNEGMLTIWGRDASVVGKTLMEAIPELEGQPFLGLLQEVWNTGKTYSVSEAPAKLIINGKETLDYFDYEYKALTDGNNKTWCIINTALKVTSRREFLQQIRKKEELEQSLNKEMAATLTELTSTNEELNHSLKQLAHSREYIRTIIEQAPVGIAMLKGPEHIIEIANPAILKIWGRTESEVIGFPHEKVRPELRGQPVNNWLREVYQSGNPRINTEFLVRLRHNDGLRDAIVNSVYQPIRSADGDISGVLVILEEITQQVLQRRKNENDQQMLALAIDAGELATFYYQPSTNLFSGNTLLKTWFGLASHENIDLSLALAVILPEDRDRVFEAINKSLSKDSDGHYFVEYRIRNSTDKQIRMLQANGRVFYDQQGNPLSLNGTLRDITEQKKEEERKDDFMGMVSHELKTPLTSLKAYLQVLQRMAINTESSFQQNTLEKSLKQVDNMNSMINGFLNVSRLDSGQMYIDKTLFDIELLFSEIKDEFLATNHTHQIMFKTSGQIFVFADREKISQVLHNLIGNAVKYSLPETLITVDYQTFGETLKISIHDQGKGISPEDQQRIFERYYRIKDIDSESIAGFGIGLYLCKEIVELHNGTIEVQSSENNGSIFSFVLPLNEDK</sequence>
<dbReference type="SUPFAM" id="SSF55785">
    <property type="entry name" value="PYP-like sensor domain (PAS domain)"/>
    <property type="match status" value="3"/>
</dbReference>
<dbReference type="InterPro" id="IPR004358">
    <property type="entry name" value="Sig_transdc_His_kin-like_C"/>
</dbReference>
<dbReference type="InterPro" id="IPR036097">
    <property type="entry name" value="HisK_dim/P_sf"/>
</dbReference>
<dbReference type="InterPro" id="IPR050351">
    <property type="entry name" value="BphY/WalK/GraS-like"/>
</dbReference>
<dbReference type="InterPro" id="IPR036890">
    <property type="entry name" value="HATPase_C_sf"/>
</dbReference>
<dbReference type="Pfam" id="PF00512">
    <property type="entry name" value="HisKA"/>
    <property type="match status" value="1"/>
</dbReference>
<evidence type="ECO:0000256" key="7">
    <source>
        <dbReference type="ARBA" id="ARBA00023136"/>
    </source>
</evidence>
<evidence type="ECO:0000256" key="5">
    <source>
        <dbReference type="ARBA" id="ARBA00022777"/>
    </source>
</evidence>
<accession>A0A4U8W7X9</accession>
<dbReference type="PANTHER" id="PTHR45453">
    <property type="entry name" value="PHOSPHATE REGULON SENSOR PROTEIN PHOR"/>
    <property type="match status" value="1"/>
</dbReference>
<protein>
    <recommendedName>
        <fullName evidence="2">histidine kinase</fullName>
        <ecNumber evidence="2">2.7.13.3</ecNumber>
    </recommendedName>
</protein>
<feature type="domain" description="PAC" evidence="10">
    <location>
        <begin position="398"/>
        <end position="451"/>
    </location>
</feature>
<dbReference type="EC" id="2.7.13.3" evidence="2"/>
<dbReference type="InterPro" id="IPR035965">
    <property type="entry name" value="PAS-like_dom_sf"/>
</dbReference>
<dbReference type="Gene3D" id="3.30.450.20">
    <property type="entry name" value="PAS domain"/>
    <property type="match status" value="3"/>
</dbReference>
<evidence type="ECO:0000259" key="10">
    <source>
        <dbReference type="PROSITE" id="PS50113"/>
    </source>
</evidence>
<keyword evidence="3" id="KW-0597">Phosphoprotein</keyword>
<dbReference type="PROSITE" id="PS50113">
    <property type="entry name" value="PAC"/>
    <property type="match status" value="1"/>
</dbReference>
<evidence type="ECO:0000256" key="1">
    <source>
        <dbReference type="ARBA" id="ARBA00000085"/>
    </source>
</evidence>
<keyword evidence="5 11" id="KW-0418">Kinase</keyword>
<dbReference type="PRINTS" id="PR00344">
    <property type="entry name" value="BCTRLSENSOR"/>
</dbReference>
<keyword evidence="6" id="KW-0902">Two-component regulatory system</keyword>
<name>A0A4U8W7X9_9FLAO</name>
<dbReference type="Pfam" id="PF08447">
    <property type="entry name" value="PAS_3"/>
    <property type="match status" value="1"/>
</dbReference>
<feature type="domain" description="Histidine kinase" evidence="8">
    <location>
        <begin position="455"/>
        <end position="671"/>
    </location>
</feature>
<evidence type="ECO:0000256" key="2">
    <source>
        <dbReference type="ARBA" id="ARBA00012438"/>
    </source>
</evidence>
<dbReference type="PROSITE" id="PS50112">
    <property type="entry name" value="PAS"/>
    <property type="match status" value="2"/>
</dbReference>
<dbReference type="Pfam" id="PF08448">
    <property type="entry name" value="PAS_4"/>
    <property type="match status" value="1"/>
</dbReference>
<dbReference type="Gene3D" id="3.30.565.10">
    <property type="entry name" value="Histidine kinase-like ATPase, C-terminal domain"/>
    <property type="match status" value="1"/>
</dbReference>
<dbReference type="SUPFAM" id="SSF55874">
    <property type="entry name" value="ATPase domain of HSP90 chaperone/DNA topoisomerase II/histidine kinase"/>
    <property type="match status" value="1"/>
</dbReference>
<dbReference type="SMART" id="SM00388">
    <property type="entry name" value="HisKA"/>
    <property type="match status" value="1"/>
</dbReference>
<evidence type="ECO:0000259" key="9">
    <source>
        <dbReference type="PROSITE" id="PS50112"/>
    </source>
</evidence>
<gene>
    <name evidence="11" type="primary">yycG_1</name>
    <name evidence="11" type="ORF">NCTC12078_00322</name>
</gene>
<dbReference type="InterPro" id="IPR013655">
    <property type="entry name" value="PAS_fold_3"/>
</dbReference>
<dbReference type="KEGG" id="ctai:NCTC12078_00322"/>
<dbReference type="GO" id="GO:0005886">
    <property type="term" value="C:plasma membrane"/>
    <property type="evidence" value="ECO:0007669"/>
    <property type="project" value="TreeGrafter"/>
</dbReference>
<dbReference type="Gene3D" id="1.10.287.130">
    <property type="match status" value="1"/>
</dbReference>
<dbReference type="FunFam" id="1.10.287.130:FF:000001">
    <property type="entry name" value="Two-component sensor histidine kinase"/>
    <property type="match status" value="1"/>
</dbReference>
<dbReference type="GO" id="GO:0004721">
    <property type="term" value="F:phosphoprotein phosphatase activity"/>
    <property type="evidence" value="ECO:0007669"/>
    <property type="project" value="TreeGrafter"/>
</dbReference>
<keyword evidence="4 11" id="KW-0808">Transferase</keyword>
<dbReference type="PROSITE" id="PS50109">
    <property type="entry name" value="HIS_KIN"/>
    <property type="match status" value="1"/>
</dbReference>
<proteinExistence type="predicted"/>
<dbReference type="NCBIfam" id="TIGR00229">
    <property type="entry name" value="sensory_box"/>
    <property type="match status" value="2"/>
</dbReference>
<dbReference type="InterPro" id="IPR000700">
    <property type="entry name" value="PAS-assoc_C"/>
</dbReference>
<dbReference type="InterPro" id="IPR005467">
    <property type="entry name" value="His_kinase_dom"/>
</dbReference>
<dbReference type="AlphaFoldDB" id="A0A4U8W7X9"/>
<feature type="domain" description="PAS" evidence="9">
    <location>
        <begin position="191"/>
        <end position="262"/>
    </location>
</feature>